<dbReference type="Pfam" id="PF05241">
    <property type="entry name" value="EBP"/>
    <property type="match status" value="1"/>
</dbReference>
<name>A0ABS7U0N4_9BACT</name>
<evidence type="ECO:0000313" key="15">
    <source>
        <dbReference type="Proteomes" id="UP001139031"/>
    </source>
</evidence>
<keyword evidence="4" id="KW-0752">Steroid biosynthesis</keyword>
<evidence type="ECO:0000256" key="8">
    <source>
        <dbReference type="ARBA" id="ARBA00023136"/>
    </source>
</evidence>
<feature type="transmembrane region" description="Helical" evidence="12">
    <location>
        <begin position="100"/>
        <end position="120"/>
    </location>
</feature>
<evidence type="ECO:0000256" key="1">
    <source>
        <dbReference type="ARBA" id="ARBA00004141"/>
    </source>
</evidence>
<comment type="caution">
    <text evidence="14">The sequence shown here is derived from an EMBL/GenBank/DDBJ whole genome shotgun (WGS) entry which is preliminary data.</text>
</comment>
<reference evidence="14" key="1">
    <citation type="submission" date="2021-08" db="EMBL/GenBank/DDBJ databases">
        <authorList>
            <person name="Stevens D.C."/>
        </authorList>
    </citation>
    <scope>NUCLEOTIDE SEQUENCE</scope>
    <source>
        <strain evidence="14">DSM 53165</strain>
    </source>
</reference>
<dbReference type="PANTHER" id="PTHR14207:SF0">
    <property type="entry name" value="3-BETA-HYDROXYSTEROID-DELTA(8),DELTA(7)-ISOMERASE"/>
    <property type="match status" value="1"/>
</dbReference>
<evidence type="ECO:0000256" key="6">
    <source>
        <dbReference type="ARBA" id="ARBA00023011"/>
    </source>
</evidence>
<feature type="transmembrane region" description="Helical" evidence="12">
    <location>
        <begin position="135"/>
        <end position="156"/>
    </location>
</feature>
<keyword evidence="15" id="KW-1185">Reference proteome</keyword>
<evidence type="ECO:0000256" key="9">
    <source>
        <dbReference type="ARBA" id="ARBA00023166"/>
    </source>
</evidence>
<protein>
    <submittedName>
        <fullName evidence="14">Emopamil-binding family protein</fullName>
    </submittedName>
</protein>
<dbReference type="PANTHER" id="PTHR14207">
    <property type="entry name" value="STEROL ISOMERASE"/>
    <property type="match status" value="1"/>
</dbReference>
<keyword evidence="6" id="KW-0756">Sterol biosynthesis</keyword>
<dbReference type="InterPro" id="IPR007905">
    <property type="entry name" value="EBP"/>
</dbReference>
<evidence type="ECO:0000256" key="7">
    <source>
        <dbReference type="ARBA" id="ARBA00023098"/>
    </source>
</evidence>
<evidence type="ECO:0000256" key="2">
    <source>
        <dbReference type="ARBA" id="ARBA00022516"/>
    </source>
</evidence>
<keyword evidence="5 12" id="KW-1133">Transmembrane helix</keyword>
<dbReference type="Proteomes" id="UP001139031">
    <property type="component" value="Unassembled WGS sequence"/>
</dbReference>
<accession>A0ABS7U0N4</accession>
<keyword evidence="7" id="KW-0443">Lipid metabolism</keyword>
<dbReference type="EMBL" id="JAIRAU010000044">
    <property type="protein sequence ID" value="MBZ5713897.1"/>
    <property type="molecule type" value="Genomic_DNA"/>
</dbReference>
<keyword evidence="3 12" id="KW-0812">Transmembrane</keyword>
<comment type="subcellular location">
    <subcellularLocation>
        <location evidence="1">Membrane</location>
        <topology evidence="1">Multi-pass membrane protein</topology>
    </subcellularLocation>
</comment>
<evidence type="ECO:0000256" key="11">
    <source>
        <dbReference type="ARBA" id="ARBA00023235"/>
    </source>
</evidence>
<keyword evidence="2" id="KW-0444">Lipid biosynthesis</keyword>
<feature type="transmembrane region" description="Helical" evidence="12">
    <location>
        <begin position="76"/>
        <end position="93"/>
    </location>
</feature>
<keyword evidence="8 12" id="KW-0472">Membrane</keyword>
<evidence type="ECO:0000259" key="13">
    <source>
        <dbReference type="PROSITE" id="PS51751"/>
    </source>
</evidence>
<evidence type="ECO:0000256" key="5">
    <source>
        <dbReference type="ARBA" id="ARBA00022989"/>
    </source>
</evidence>
<feature type="domain" description="EXPERA" evidence="13">
    <location>
        <begin position="10"/>
        <end position="155"/>
    </location>
</feature>
<keyword evidence="9" id="KW-1207">Sterol metabolism</keyword>
<dbReference type="PROSITE" id="PS51751">
    <property type="entry name" value="EXPERA"/>
    <property type="match status" value="1"/>
</dbReference>
<gene>
    <name evidence="14" type="ORF">K7C98_32095</name>
</gene>
<keyword evidence="11" id="KW-0413">Isomerase</keyword>
<dbReference type="RefSeq" id="WP_224195630.1">
    <property type="nucleotide sequence ID" value="NZ_JAIRAU010000044.1"/>
</dbReference>
<feature type="transmembrane region" description="Helical" evidence="12">
    <location>
        <begin position="12"/>
        <end position="34"/>
    </location>
</feature>
<evidence type="ECO:0000256" key="3">
    <source>
        <dbReference type="ARBA" id="ARBA00022692"/>
    </source>
</evidence>
<evidence type="ECO:0000256" key="12">
    <source>
        <dbReference type="SAM" id="Phobius"/>
    </source>
</evidence>
<organism evidence="14 15">
    <name type="scientific">Nannocystis pusilla</name>
    <dbReference type="NCBI Taxonomy" id="889268"/>
    <lineage>
        <taxon>Bacteria</taxon>
        <taxon>Pseudomonadati</taxon>
        <taxon>Myxococcota</taxon>
        <taxon>Polyangia</taxon>
        <taxon>Nannocystales</taxon>
        <taxon>Nannocystaceae</taxon>
        <taxon>Nannocystis</taxon>
    </lineage>
</organism>
<evidence type="ECO:0000313" key="14">
    <source>
        <dbReference type="EMBL" id="MBZ5713897.1"/>
    </source>
</evidence>
<evidence type="ECO:0000256" key="10">
    <source>
        <dbReference type="ARBA" id="ARBA00023221"/>
    </source>
</evidence>
<sequence>MSRTSGLSASERVIIGLLTFFLIIAFTLELYWIVYNDSLVARADHHLFARLFQIYGDADRAYFDRITPMAIGLEQINVFVTQIVNVWLIWAIVQRVYYRHVLQLLVGSYLTYSVVLYFWAAHVTGYPDMRYQSPYTFFLFYAPNLPWLLGYAYMSLDSVRHLCARLRRDPGAA</sequence>
<keyword evidence="10" id="KW-0753">Steroid metabolism</keyword>
<evidence type="ECO:0000256" key="4">
    <source>
        <dbReference type="ARBA" id="ARBA00022955"/>
    </source>
</evidence>
<dbReference type="InterPro" id="IPR033118">
    <property type="entry name" value="EXPERA"/>
</dbReference>
<proteinExistence type="predicted"/>